<evidence type="ECO:0000313" key="2">
    <source>
        <dbReference type="EMBL" id="KFX48261.1"/>
    </source>
</evidence>
<feature type="compositionally biased region" description="Low complexity" evidence="1">
    <location>
        <begin position="1"/>
        <end position="18"/>
    </location>
</feature>
<comment type="caution">
    <text evidence="2">The sequence shown here is derived from an EMBL/GenBank/DDBJ whole genome shotgun (WGS) entry which is preliminary data.</text>
</comment>
<reference evidence="2" key="2">
    <citation type="journal article" date="2014" name="PLoS Genet.">
        <title>Signature gene expression reveals novel clues to the molecular mechanisms of dimorphic transition in Penicillium marneffei.</title>
        <authorList>
            <person name="Yang E."/>
            <person name="Wang G."/>
            <person name="Cai J."/>
            <person name="Woo P.C."/>
            <person name="Lau S.K."/>
            <person name="Yuen K.-Y."/>
            <person name="Chow W.-N."/>
            <person name="Lin X."/>
        </authorList>
    </citation>
    <scope>NUCLEOTIDE SEQUENCE</scope>
    <source>
        <strain evidence="2">PM1</strain>
    </source>
</reference>
<keyword evidence="2" id="KW-0436">Ligase</keyword>
<proteinExistence type="predicted"/>
<dbReference type="AlphaFoldDB" id="A0A093VNM8"/>
<organism evidence="2">
    <name type="scientific">Talaromyces marneffei PM1</name>
    <dbReference type="NCBI Taxonomy" id="1077442"/>
    <lineage>
        <taxon>Eukaryota</taxon>
        <taxon>Fungi</taxon>
        <taxon>Dikarya</taxon>
        <taxon>Ascomycota</taxon>
        <taxon>Pezizomycotina</taxon>
        <taxon>Eurotiomycetes</taxon>
        <taxon>Eurotiomycetidae</taxon>
        <taxon>Eurotiales</taxon>
        <taxon>Trichocomaceae</taxon>
        <taxon>Talaromyces</taxon>
        <taxon>Talaromyces sect. Talaromyces</taxon>
    </lineage>
</organism>
<name>A0A093VNM8_TALMA</name>
<reference key="1">
    <citation type="journal article" date="2014" name="PLoS Genet.">
        <title>Signature Gene Expression Reveals Novel Clues to the Molecular Mechanisms of Dimorphic Transition in Penicillium marneffei.</title>
        <authorList>
            <person name="Yang E."/>
            <person name="Wang G."/>
            <person name="Cai J."/>
            <person name="Woo P.C."/>
            <person name="Lau S.K."/>
            <person name="Yuen K.-Y."/>
            <person name="Chow W.-N."/>
            <person name="Lin X."/>
        </authorList>
    </citation>
    <scope>NUCLEOTIDE SEQUENCE [LARGE SCALE GENOMIC DNA]</scope>
    <source>
        <strain>PM1</strain>
    </source>
</reference>
<accession>A0A093VNM8</accession>
<dbReference type="EMBL" id="JPOX01000012">
    <property type="protein sequence ID" value="KFX48261.1"/>
    <property type="molecule type" value="Genomic_DNA"/>
</dbReference>
<protein>
    <submittedName>
        <fullName evidence="2">Glutamate--tRNA ligase</fullName>
    </submittedName>
</protein>
<dbReference type="GO" id="GO:0016874">
    <property type="term" value="F:ligase activity"/>
    <property type="evidence" value="ECO:0007669"/>
    <property type="project" value="UniProtKB-KW"/>
</dbReference>
<sequence length="190" mass="22111">METHQSSTQRSISQSCRRSSWKRKQELNPNHSDQQAAKKMRCINPDTPRPSVEIESYLERDIIFDEDHLDCELRSAPIFIDEGVLVGFWYADPSGSGRRPVYCLVEKDFEFAYQEAGSFILTRYDDFDPLDDFGDWLSDDTEDEDAMSPEEVKMWVAVMWESRLYAGIQDMTFEDTFDNQAYVPLFAAQD</sequence>
<gene>
    <name evidence="2" type="ORF">GQ26_0120090</name>
</gene>
<evidence type="ECO:0000256" key="1">
    <source>
        <dbReference type="SAM" id="MobiDB-lite"/>
    </source>
</evidence>
<feature type="region of interest" description="Disordered" evidence="1">
    <location>
        <begin position="1"/>
        <end position="48"/>
    </location>
</feature>
<dbReference type="HOGENOM" id="CLU_099563_0_0_1"/>